<dbReference type="GO" id="GO:0004077">
    <property type="term" value="F:biotin--[biotin carboxyl-carrier protein] ligase activity"/>
    <property type="evidence" value="ECO:0007669"/>
    <property type="project" value="UniProtKB-EC"/>
</dbReference>
<dbReference type="InterPro" id="IPR004408">
    <property type="entry name" value="Biotin_CoA_COase_ligase"/>
</dbReference>
<dbReference type="Pfam" id="PF03099">
    <property type="entry name" value="BPL_LplA_LipB"/>
    <property type="match status" value="1"/>
</dbReference>
<keyword evidence="7" id="KW-1185">Reference proteome</keyword>
<sequence length="231" mass="25305">MAEAARIVRTLDKPTWIMAHRQTEARGRRNRPWLQPKGNLAATLIFRPQATPQEAAKRSFLAANALFEALSIYVDRNRLALKWPNDVLLNGGKIAGILLESASRGPYVDWLSIGIGVNLTSAPTPPDAPDSATAFRPVSLIQEGGERIGPEQFLTTLADAFATQEAKLAAFGFPRIREDWLRNAARIGEEITARTGKETIKGIFDTIDQDGNLILITSRGPRSIAAADVFF</sequence>
<feature type="domain" description="BPL/LPL catalytic" evidence="5">
    <location>
        <begin position="1"/>
        <end position="169"/>
    </location>
</feature>
<evidence type="ECO:0000256" key="2">
    <source>
        <dbReference type="ARBA" id="ARBA00023267"/>
    </source>
</evidence>
<dbReference type="Proteomes" id="UP000201613">
    <property type="component" value="Unassembled WGS sequence"/>
</dbReference>
<accession>A0A238LFS7</accession>
<evidence type="ECO:0000259" key="5">
    <source>
        <dbReference type="PROSITE" id="PS51733"/>
    </source>
</evidence>
<dbReference type="CDD" id="cd16442">
    <property type="entry name" value="BPL"/>
    <property type="match status" value="1"/>
</dbReference>
<dbReference type="EC" id="6.3.4.15" evidence="3"/>
<dbReference type="InterPro" id="IPR003142">
    <property type="entry name" value="BPL_C"/>
</dbReference>
<keyword evidence="1 6" id="KW-0436">Ligase</keyword>
<dbReference type="EMBL" id="FXZK01000003">
    <property type="protein sequence ID" value="SMY07806.1"/>
    <property type="molecule type" value="Genomic_DNA"/>
</dbReference>
<dbReference type="Gene3D" id="3.30.930.10">
    <property type="entry name" value="Bira Bifunctional Protein, Domain 2"/>
    <property type="match status" value="1"/>
</dbReference>
<evidence type="ECO:0000313" key="6">
    <source>
        <dbReference type="EMBL" id="SMY07806.1"/>
    </source>
</evidence>
<organism evidence="6 7">
    <name type="scientific">Flavimaricola marinus</name>
    <dbReference type="NCBI Taxonomy" id="1819565"/>
    <lineage>
        <taxon>Bacteria</taxon>
        <taxon>Pseudomonadati</taxon>
        <taxon>Pseudomonadota</taxon>
        <taxon>Alphaproteobacteria</taxon>
        <taxon>Rhodobacterales</taxon>
        <taxon>Paracoccaceae</taxon>
        <taxon>Flavimaricola</taxon>
    </lineage>
</organism>
<proteinExistence type="predicted"/>
<dbReference type="PANTHER" id="PTHR12835:SF5">
    <property type="entry name" value="BIOTIN--PROTEIN LIGASE"/>
    <property type="match status" value="1"/>
</dbReference>
<comment type="catalytic activity">
    <reaction evidence="4">
        <text>biotin + L-lysyl-[protein] + ATP = N(6)-biotinyl-L-lysyl-[protein] + AMP + diphosphate + H(+)</text>
        <dbReference type="Rhea" id="RHEA:11756"/>
        <dbReference type="Rhea" id="RHEA-COMP:9752"/>
        <dbReference type="Rhea" id="RHEA-COMP:10505"/>
        <dbReference type="ChEBI" id="CHEBI:15378"/>
        <dbReference type="ChEBI" id="CHEBI:29969"/>
        <dbReference type="ChEBI" id="CHEBI:30616"/>
        <dbReference type="ChEBI" id="CHEBI:33019"/>
        <dbReference type="ChEBI" id="CHEBI:57586"/>
        <dbReference type="ChEBI" id="CHEBI:83144"/>
        <dbReference type="ChEBI" id="CHEBI:456215"/>
        <dbReference type="EC" id="6.3.4.15"/>
    </reaction>
</comment>
<evidence type="ECO:0000256" key="1">
    <source>
        <dbReference type="ARBA" id="ARBA00022598"/>
    </source>
</evidence>
<evidence type="ECO:0000313" key="7">
    <source>
        <dbReference type="Proteomes" id="UP000201613"/>
    </source>
</evidence>
<dbReference type="PANTHER" id="PTHR12835">
    <property type="entry name" value="BIOTIN PROTEIN LIGASE"/>
    <property type="match status" value="1"/>
</dbReference>
<dbReference type="NCBIfam" id="TIGR00121">
    <property type="entry name" value="birA_ligase"/>
    <property type="match status" value="1"/>
</dbReference>
<evidence type="ECO:0000256" key="3">
    <source>
        <dbReference type="ARBA" id="ARBA00024227"/>
    </source>
</evidence>
<keyword evidence="2" id="KW-0092">Biotin</keyword>
<dbReference type="InterPro" id="IPR045864">
    <property type="entry name" value="aa-tRNA-synth_II/BPL/LPL"/>
</dbReference>
<dbReference type="PROSITE" id="PS51733">
    <property type="entry name" value="BPL_LPL_CATALYTIC"/>
    <property type="match status" value="1"/>
</dbReference>
<protein>
    <recommendedName>
        <fullName evidence="3">biotin--[biotin carboxyl-carrier protein] ligase</fullName>
        <ecNumber evidence="3">6.3.4.15</ecNumber>
    </recommendedName>
</protein>
<dbReference type="SUPFAM" id="SSF55681">
    <property type="entry name" value="Class II aaRS and biotin synthetases"/>
    <property type="match status" value="1"/>
</dbReference>
<dbReference type="GO" id="GO:0005737">
    <property type="term" value="C:cytoplasm"/>
    <property type="evidence" value="ECO:0007669"/>
    <property type="project" value="TreeGrafter"/>
</dbReference>
<evidence type="ECO:0000256" key="4">
    <source>
        <dbReference type="ARBA" id="ARBA00047846"/>
    </source>
</evidence>
<dbReference type="AlphaFoldDB" id="A0A238LFS7"/>
<name>A0A238LFS7_9RHOB</name>
<dbReference type="InterPro" id="IPR004143">
    <property type="entry name" value="BPL_LPL_catalytic"/>
</dbReference>
<reference evidence="6 7" key="1">
    <citation type="submission" date="2017-05" db="EMBL/GenBank/DDBJ databases">
        <authorList>
            <person name="Song R."/>
            <person name="Chenine A.L."/>
            <person name="Ruprecht R.M."/>
        </authorList>
    </citation>
    <scope>NUCLEOTIDE SEQUENCE [LARGE SCALE GENOMIC DNA]</scope>
    <source>
        <strain evidence="6 7">CECT 8899</strain>
    </source>
</reference>
<gene>
    <name evidence="6" type="primary">birA</name>
    <name evidence="6" type="ORF">LOM8899_01946</name>
</gene>
<dbReference type="Pfam" id="PF02237">
    <property type="entry name" value="BPL_C"/>
    <property type="match status" value="1"/>
</dbReference>